<dbReference type="Proteomes" id="UP001152533">
    <property type="component" value="Unassembled WGS sequence"/>
</dbReference>
<keyword evidence="14" id="KW-1185">Reference proteome</keyword>
<dbReference type="InterPro" id="IPR008922">
    <property type="entry name" value="Di-copper_centre_dom_sf"/>
</dbReference>
<dbReference type="GO" id="GO:0003723">
    <property type="term" value="F:RNA binding"/>
    <property type="evidence" value="ECO:0007669"/>
    <property type="project" value="InterPro"/>
</dbReference>
<comment type="similarity">
    <text evidence="3">Belongs to the snRNP core protein family.</text>
</comment>
<keyword evidence="7" id="KW-0539">Nucleus</keyword>
<evidence type="ECO:0000256" key="6">
    <source>
        <dbReference type="ARBA" id="ARBA00023033"/>
    </source>
</evidence>
<dbReference type="PRINTS" id="PR00092">
    <property type="entry name" value="TYROSINASE"/>
</dbReference>
<organism evidence="13 14">
    <name type="scientific">Colletotrichum noveboracense</name>
    <dbReference type="NCBI Taxonomy" id="2664923"/>
    <lineage>
        <taxon>Eukaryota</taxon>
        <taxon>Fungi</taxon>
        <taxon>Dikarya</taxon>
        <taxon>Ascomycota</taxon>
        <taxon>Pezizomycotina</taxon>
        <taxon>Sordariomycetes</taxon>
        <taxon>Hypocreomycetidae</taxon>
        <taxon>Glomerellales</taxon>
        <taxon>Glomerellaceae</taxon>
        <taxon>Colletotrichum</taxon>
        <taxon>Colletotrichum gloeosporioides species complex</taxon>
    </lineage>
</organism>
<dbReference type="SUPFAM" id="SSF50182">
    <property type="entry name" value="Sm-like ribonucleoproteins"/>
    <property type="match status" value="1"/>
</dbReference>
<dbReference type="GO" id="GO:0097525">
    <property type="term" value="C:spliceosomal snRNP complex"/>
    <property type="evidence" value="ECO:0007669"/>
    <property type="project" value="UniProtKB-ARBA"/>
</dbReference>
<dbReference type="Pfam" id="PF18132">
    <property type="entry name" value="Tyrosinase_C"/>
    <property type="match status" value="1"/>
</dbReference>
<dbReference type="PROSITE" id="PS00498">
    <property type="entry name" value="TYROSINASE_2"/>
    <property type="match status" value="1"/>
</dbReference>
<keyword evidence="4" id="KW-0677">Repeat</keyword>
<dbReference type="Gene3D" id="2.60.310.20">
    <property type="match status" value="1"/>
</dbReference>
<evidence type="ECO:0000256" key="2">
    <source>
        <dbReference type="ARBA" id="ARBA00004123"/>
    </source>
</evidence>
<evidence type="ECO:0000256" key="9">
    <source>
        <dbReference type="ARBA" id="ARBA00054531"/>
    </source>
</evidence>
<comment type="caution">
    <text evidence="13">The sequence shown here is derived from an EMBL/GenBank/DDBJ whole genome shotgun (WGS) entry which is preliminary data.</text>
</comment>
<dbReference type="CDD" id="cd01724">
    <property type="entry name" value="Sm_D1"/>
    <property type="match status" value="1"/>
</dbReference>
<dbReference type="InterPro" id="IPR010920">
    <property type="entry name" value="LSM_dom_sf"/>
</dbReference>
<evidence type="ECO:0000256" key="11">
    <source>
        <dbReference type="SAM" id="SignalP"/>
    </source>
</evidence>
<evidence type="ECO:0000259" key="12">
    <source>
        <dbReference type="PROSITE" id="PS52002"/>
    </source>
</evidence>
<dbReference type="SUPFAM" id="SSF48056">
    <property type="entry name" value="Di-copper centre-containing domain"/>
    <property type="match status" value="1"/>
</dbReference>
<dbReference type="GO" id="GO:0031981">
    <property type="term" value="C:nuclear lumen"/>
    <property type="evidence" value="ECO:0007669"/>
    <property type="project" value="UniProtKB-ARBA"/>
</dbReference>
<keyword evidence="11" id="KW-0732">Signal</keyword>
<keyword evidence="5" id="KW-0560">Oxidoreductase</keyword>
<gene>
    <name evidence="13" type="ORF">CGXH109_LOCUS2686</name>
</gene>
<dbReference type="AlphaFoldDB" id="A0A9W4W3D5"/>
<dbReference type="FunFam" id="2.30.30.100:FF:000008">
    <property type="entry name" value="Small nuclear ribonucleoprotein Sm D1"/>
    <property type="match status" value="1"/>
</dbReference>
<dbReference type="SMART" id="SM00651">
    <property type="entry name" value="Sm"/>
    <property type="match status" value="1"/>
</dbReference>
<dbReference type="InterPro" id="IPR034102">
    <property type="entry name" value="Sm_D1"/>
</dbReference>
<feature type="non-terminal residue" evidence="13">
    <location>
        <position position="812"/>
    </location>
</feature>
<comment type="cofactor">
    <cofactor evidence="1">
        <name>Cu(2+)</name>
        <dbReference type="ChEBI" id="CHEBI:29036"/>
    </cofactor>
</comment>
<keyword evidence="8" id="KW-0687">Ribonucleoprotein</keyword>
<dbReference type="Pfam" id="PF01423">
    <property type="entry name" value="LSM"/>
    <property type="match status" value="1"/>
</dbReference>
<sequence length="812" mass="90521">MESLIALWSFIILFAAAATAVPYSPTYNYGFDAANLVKRQTQDPIVVTKLPLANGTVPVRPEIRQMKQNPYKWNLFLLSMSMLQYTNQNDELSWYQIAGTFIRSTLEPNPNTRQVFMESLSFRGTAFQVLPGSTIGAIAPTCPFFFLHGTASISPYTSPNQQVLFRLVQMIATWFTDPSERAFYHAAAADFRIPYWDWAAPPPAGESVFLPDFESEGIQIYGPNGWQYIANPLYSYKFNPLDPKVFSQGDFPNWTETKRAPFEKTDNRSVAHSIEHARPALQQRLYTLLSNYKDYGPFSNKYWGTATNQSQFDSVEALHDAMHVLVGNRGHMYYIQYSAFDPVFFLHHTMADRIVTMWQALYPNSWVTPQVAMEHSFTMPPGEVHDVFTELKPFFANASGAFWNSEMANDTLHFGYSYAETIPGQGGSKSEDRTRLITAINRLYGSSSPSTLVQKRKRALGRRDRGKFSQLRQGTLSDDVSPDFSREPHVAASLVTDDYTYTEWIANVHVQNGALNGSFTIHLFMGAVSGDIISWSAAPNLIGSMNVFAMKNMGSANHVSGTVPLTSALMHMVSAGGVAGLDPGQVEPYLKTFLQVRVIGEDGEEVRPDSVVGLCVQIASSEVQAARTERELPVWGPVIESCIYAAPQPCYWPHFPDTGWELFRSFSLSCFCGLGVIWSTQGRDILLLTHTIPIHTRRTEAANMKLVRFLMKCANETVTIELKNGTIVHGTITSVSPQMNTALRTVKMTPKGQDAVSLDTMNIRGSTIRYFILPDSLPLDTLLIDDAPKPKNKARKEAERGTGGRGGRGGPR</sequence>
<feature type="chain" id="PRO_5040764730" description="Sm domain-containing protein" evidence="11">
    <location>
        <begin position="21"/>
        <end position="812"/>
    </location>
</feature>
<feature type="region of interest" description="Disordered" evidence="10">
    <location>
        <begin position="784"/>
        <end position="812"/>
    </location>
</feature>
<evidence type="ECO:0000313" key="14">
    <source>
        <dbReference type="Proteomes" id="UP001152533"/>
    </source>
</evidence>
<dbReference type="InterPro" id="IPR041640">
    <property type="entry name" value="Tyrosinase_C"/>
</dbReference>
<dbReference type="InterPro" id="IPR047575">
    <property type="entry name" value="Sm"/>
</dbReference>
<name>A0A9W4W3D5_9PEZI</name>
<feature type="signal peptide" evidence="11">
    <location>
        <begin position="1"/>
        <end position="20"/>
    </location>
</feature>
<evidence type="ECO:0000313" key="13">
    <source>
        <dbReference type="EMBL" id="CAI0641307.1"/>
    </source>
</evidence>
<dbReference type="GO" id="GO:0000387">
    <property type="term" value="P:spliceosomal snRNP assembly"/>
    <property type="evidence" value="ECO:0007669"/>
    <property type="project" value="InterPro"/>
</dbReference>
<evidence type="ECO:0000256" key="3">
    <source>
        <dbReference type="ARBA" id="ARBA00008146"/>
    </source>
</evidence>
<dbReference type="EMBL" id="CAMGZC010000009">
    <property type="protein sequence ID" value="CAI0641307.1"/>
    <property type="molecule type" value="Genomic_DNA"/>
</dbReference>
<dbReference type="InterPro" id="IPR002227">
    <property type="entry name" value="Tyrosinase_Cu-bd"/>
</dbReference>
<dbReference type="PROSITE" id="PS52002">
    <property type="entry name" value="SM"/>
    <property type="match status" value="1"/>
</dbReference>
<comment type="function">
    <text evidence="9">Involved in splicing regulation. Facilitates post-transcriptional gene silencing (PTGS) by limiting the degradation of transgene aberrant RNAs by the RNA quality control (RQC) machinery, thus favoring their entry into cytoplasmic siRNA bodies where they can trigger PTGS. Does not participate in the production of small RNAs.</text>
</comment>
<dbReference type="Pfam" id="PF00264">
    <property type="entry name" value="Tyrosinase"/>
    <property type="match status" value="1"/>
</dbReference>
<evidence type="ECO:0000256" key="1">
    <source>
        <dbReference type="ARBA" id="ARBA00001973"/>
    </source>
</evidence>
<proteinExistence type="inferred from homology"/>
<dbReference type="InterPro" id="IPR027141">
    <property type="entry name" value="LSm4/Sm_D1/D3"/>
</dbReference>
<evidence type="ECO:0000256" key="8">
    <source>
        <dbReference type="ARBA" id="ARBA00023274"/>
    </source>
</evidence>
<evidence type="ECO:0000256" key="7">
    <source>
        <dbReference type="ARBA" id="ARBA00023242"/>
    </source>
</evidence>
<evidence type="ECO:0000256" key="4">
    <source>
        <dbReference type="ARBA" id="ARBA00022737"/>
    </source>
</evidence>
<dbReference type="InterPro" id="IPR001163">
    <property type="entry name" value="Sm_dom_euk/arc"/>
</dbReference>
<accession>A0A9W4W3D5</accession>
<dbReference type="Gene3D" id="2.30.30.100">
    <property type="match status" value="1"/>
</dbReference>
<keyword evidence="6" id="KW-0503">Monooxygenase</keyword>
<feature type="compositionally biased region" description="Gly residues" evidence="10">
    <location>
        <begin position="803"/>
        <end position="812"/>
    </location>
</feature>
<dbReference type="GO" id="GO:0010468">
    <property type="term" value="P:regulation of gene expression"/>
    <property type="evidence" value="ECO:0007669"/>
    <property type="project" value="UniProtKB-ARBA"/>
</dbReference>
<protein>
    <recommendedName>
        <fullName evidence="12">Sm domain-containing protein</fullName>
    </recommendedName>
</protein>
<dbReference type="GO" id="GO:0004497">
    <property type="term" value="F:monooxygenase activity"/>
    <property type="evidence" value="ECO:0007669"/>
    <property type="project" value="UniProtKB-KW"/>
</dbReference>
<feature type="domain" description="Sm" evidence="12">
    <location>
        <begin position="705"/>
        <end position="777"/>
    </location>
</feature>
<reference evidence="13" key="1">
    <citation type="submission" date="2022-08" db="EMBL/GenBank/DDBJ databases">
        <authorList>
            <person name="Giroux E."/>
            <person name="Giroux E."/>
        </authorList>
    </citation>
    <scope>NUCLEOTIDE SEQUENCE</scope>
    <source>
        <strain evidence="13">H1091258</strain>
    </source>
</reference>
<dbReference type="Gene3D" id="1.10.1280.10">
    <property type="entry name" value="Di-copper center containing domain from catechol oxidase"/>
    <property type="match status" value="1"/>
</dbReference>
<dbReference type="PANTHER" id="PTHR23338">
    <property type="entry name" value="SMALL NUCLEAR RIBONUCLEOPROTEIN SM"/>
    <property type="match status" value="1"/>
</dbReference>
<comment type="subcellular location">
    <subcellularLocation>
        <location evidence="2">Nucleus</location>
    </subcellularLocation>
</comment>
<evidence type="ECO:0000256" key="5">
    <source>
        <dbReference type="ARBA" id="ARBA00023002"/>
    </source>
</evidence>
<evidence type="ECO:0000256" key="10">
    <source>
        <dbReference type="SAM" id="MobiDB-lite"/>
    </source>
</evidence>